<accession>A0A5K7YFP1</accession>
<evidence type="ECO:0000313" key="1">
    <source>
        <dbReference type="EMBL" id="BBO67846.1"/>
    </source>
</evidence>
<dbReference type="SUPFAM" id="SSF89447">
    <property type="entry name" value="AbrB/MazE/MraZ-like"/>
    <property type="match status" value="1"/>
</dbReference>
<sequence>MPAKKKIDGAKLIKMVADGSHQKEIMKAFKFNTAAQFKTHYLDALMKAGKAPEIKSGRGIAKARSSKEVLVSKRGSVVVPKAMIEEMGFAEGEKFIVRKTKSGISLKAIGK</sequence>
<protein>
    <recommendedName>
        <fullName evidence="3">SpoVT-AbrB domain-containing protein</fullName>
    </recommendedName>
</protein>
<dbReference type="RefSeq" id="WP_155316064.1">
    <property type="nucleotide sequence ID" value="NZ_AP021874.1"/>
</dbReference>
<evidence type="ECO:0000313" key="2">
    <source>
        <dbReference type="Proteomes" id="UP000427906"/>
    </source>
</evidence>
<dbReference type="InterPro" id="IPR037914">
    <property type="entry name" value="SpoVT-AbrB_sf"/>
</dbReference>
<dbReference type="EMBL" id="AP021874">
    <property type="protein sequence ID" value="BBO67846.1"/>
    <property type="molecule type" value="Genomic_DNA"/>
</dbReference>
<reference evidence="1 2" key="1">
    <citation type="submission" date="2019-11" db="EMBL/GenBank/DDBJ databases">
        <title>Comparative genomics of hydrocarbon-degrading Desulfosarcina strains.</title>
        <authorList>
            <person name="Watanabe M."/>
            <person name="Kojima H."/>
            <person name="Fukui M."/>
        </authorList>
    </citation>
    <scope>NUCLEOTIDE SEQUENCE [LARGE SCALE GENOMIC DNA]</scope>
    <source>
        <strain evidence="1 2">PL12</strain>
    </source>
</reference>
<dbReference type="OrthoDB" id="5420995at2"/>
<keyword evidence="2" id="KW-1185">Reference proteome</keyword>
<organism evidence="1 2">
    <name type="scientific">Desulfosarcina alkanivorans</name>
    <dbReference type="NCBI Taxonomy" id="571177"/>
    <lineage>
        <taxon>Bacteria</taxon>
        <taxon>Pseudomonadati</taxon>
        <taxon>Thermodesulfobacteriota</taxon>
        <taxon>Desulfobacteria</taxon>
        <taxon>Desulfobacterales</taxon>
        <taxon>Desulfosarcinaceae</taxon>
        <taxon>Desulfosarcina</taxon>
    </lineage>
</organism>
<proteinExistence type="predicted"/>
<dbReference type="AlphaFoldDB" id="A0A5K7YFP1"/>
<dbReference type="Proteomes" id="UP000427906">
    <property type="component" value="Chromosome"/>
</dbReference>
<gene>
    <name evidence="1" type="ORF">DSCA_17760</name>
</gene>
<name>A0A5K7YFP1_9BACT</name>
<evidence type="ECO:0008006" key="3">
    <source>
        <dbReference type="Google" id="ProtNLM"/>
    </source>
</evidence>
<dbReference type="KEGG" id="dalk:DSCA_17760"/>